<feature type="transmembrane region" description="Helical" evidence="1">
    <location>
        <begin position="289"/>
        <end position="310"/>
    </location>
</feature>
<feature type="transmembrane region" description="Helical" evidence="1">
    <location>
        <begin position="398"/>
        <end position="424"/>
    </location>
</feature>
<evidence type="ECO:0000259" key="2">
    <source>
        <dbReference type="Pfam" id="PF06808"/>
    </source>
</evidence>
<proteinExistence type="predicted"/>
<dbReference type="EMBL" id="JAUSUG010000002">
    <property type="protein sequence ID" value="MDQ0253303.1"/>
    <property type="molecule type" value="Genomic_DNA"/>
</dbReference>
<feature type="transmembrane region" description="Helical" evidence="1">
    <location>
        <begin position="156"/>
        <end position="182"/>
    </location>
</feature>
<reference evidence="3 4" key="1">
    <citation type="submission" date="2023-07" db="EMBL/GenBank/DDBJ databases">
        <title>Genomic Encyclopedia of Type Strains, Phase IV (KMG-IV): sequencing the most valuable type-strain genomes for metagenomic binning, comparative biology and taxonomic classification.</title>
        <authorList>
            <person name="Goeker M."/>
        </authorList>
    </citation>
    <scope>NUCLEOTIDE SEQUENCE [LARGE SCALE GENOMIC DNA]</scope>
    <source>
        <strain evidence="3 4">DSM 9768</strain>
    </source>
</reference>
<keyword evidence="4" id="KW-1185">Reference proteome</keyword>
<dbReference type="PANTHER" id="PTHR43849:SF2">
    <property type="entry name" value="BLL3936 PROTEIN"/>
    <property type="match status" value="1"/>
</dbReference>
<feature type="transmembrane region" description="Helical" evidence="1">
    <location>
        <begin position="474"/>
        <end position="494"/>
    </location>
</feature>
<feature type="transmembrane region" description="Helical" evidence="1">
    <location>
        <begin position="118"/>
        <end position="136"/>
    </location>
</feature>
<feature type="transmembrane region" description="Helical" evidence="1">
    <location>
        <begin position="584"/>
        <end position="612"/>
    </location>
</feature>
<gene>
    <name evidence="3" type="ORF">J2S74_000675</name>
</gene>
<keyword evidence="1" id="KW-1133">Transmembrane helix</keyword>
<organism evidence="3 4">
    <name type="scientific">Evansella vedderi</name>
    <dbReference type="NCBI Taxonomy" id="38282"/>
    <lineage>
        <taxon>Bacteria</taxon>
        <taxon>Bacillati</taxon>
        <taxon>Bacillota</taxon>
        <taxon>Bacilli</taxon>
        <taxon>Bacillales</taxon>
        <taxon>Bacillaceae</taxon>
        <taxon>Evansella</taxon>
    </lineage>
</organism>
<feature type="transmembrane region" description="Helical" evidence="1">
    <location>
        <begin position="547"/>
        <end position="572"/>
    </location>
</feature>
<feature type="transmembrane region" description="Helical" evidence="1">
    <location>
        <begin position="9"/>
        <end position="26"/>
    </location>
</feature>
<feature type="transmembrane region" description="Helical" evidence="1">
    <location>
        <begin position="331"/>
        <end position="354"/>
    </location>
</feature>
<dbReference type="Proteomes" id="UP001230005">
    <property type="component" value="Unassembled WGS sequence"/>
</dbReference>
<feature type="transmembrane region" description="Helical" evidence="1">
    <location>
        <begin position="514"/>
        <end position="535"/>
    </location>
</feature>
<evidence type="ECO:0000256" key="1">
    <source>
        <dbReference type="SAM" id="Phobius"/>
    </source>
</evidence>
<feature type="transmembrane region" description="Helical" evidence="1">
    <location>
        <begin position="92"/>
        <end position="111"/>
    </location>
</feature>
<dbReference type="PANTHER" id="PTHR43849">
    <property type="entry name" value="BLL3936 PROTEIN"/>
    <property type="match status" value="1"/>
</dbReference>
<dbReference type="NCBIfam" id="TIGR02123">
    <property type="entry name" value="TRAP_fused"/>
    <property type="match status" value="1"/>
</dbReference>
<feature type="transmembrane region" description="Helical" evidence="1">
    <location>
        <begin position="38"/>
        <end position="55"/>
    </location>
</feature>
<dbReference type="InterPro" id="IPR010656">
    <property type="entry name" value="DctM"/>
</dbReference>
<evidence type="ECO:0000313" key="3">
    <source>
        <dbReference type="EMBL" id="MDQ0253303.1"/>
    </source>
</evidence>
<feature type="domain" description="TRAP C4-dicarboxylate transport system permease DctM subunit" evidence="2">
    <location>
        <begin position="105"/>
        <end position="542"/>
    </location>
</feature>
<protein>
    <submittedName>
        <fullName evidence="3">TRAP transporter 4TM/12TM fusion protein</fullName>
    </submittedName>
</protein>
<feature type="transmembrane region" description="Helical" evidence="1">
    <location>
        <begin position="62"/>
        <end position="80"/>
    </location>
</feature>
<evidence type="ECO:0000313" key="4">
    <source>
        <dbReference type="Proteomes" id="UP001230005"/>
    </source>
</evidence>
<dbReference type="RefSeq" id="WP_307321755.1">
    <property type="nucleotide sequence ID" value="NZ_JAUSUG010000002.1"/>
</dbReference>
<accession>A0ABT9ZPY2</accession>
<feature type="transmembrane region" description="Helical" evidence="1">
    <location>
        <begin position="436"/>
        <end position="462"/>
    </location>
</feature>
<name>A0ABT9ZPY2_9BACI</name>
<dbReference type="Pfam" id="PF06808">
    <property type="entry name" value="DctM"/>
    <property type="match status" value="1"/>
</dbReference>
<sequence>MFEKTANKIIFVIGLSLAAFHIYTAMNGLLTPMLQRGIHVMGVLLIAVLLYPYVIKGIKGTIINSGLFILVLVSSIYFLFQLSPDRIADRGFLGPTQLEIIFGIFLIVLLLEVTRKTVGWGIFWVAVGTLIYAFFGPYFPGALSHRGMDFYDVSSFIVWTTEGIFGLPIAVAATFIILFIIFGSLLNRLGAGDFFLKLALALTGRIRGGPAQTAIVGSSIMGSVSGSSVSNVVTTGNFTIPLMMKTGYSPRISGGVEAAASTGGQIMPPVMGAAAFVMANVMGVPYSTIVLAALIPAILFYVSLCSTVYLEARKSDLKPMEESQIPRLKSFIFKEIYFVIPLIALVVFLMGYQYSAMRSALFTIFVTVLLYIIVSLIKHFKIPVKEILGALVDGVKMIVPVTAACATAGIVIGVISYTGLGVLFTQLVIGLSGGHLILALFFTMIACIILGMGLPTTAAYIITAILGAPALVELGVPLIAAHFFIFYFAIMSFITPPVAISAYAASGISGANAMATGISAFKLGIAGFIVPYMFVYNPILLGQMDNIFLVIYAFVTALIGIFSLSVAVSGWLMSKVHLVERGLFLTSAICLIYSNIFTDVIGALLFALPLILNIRRYQTLNNEARLSQVEGTSAW</sequence>
<keyword evidence="1" id="KW-0472">Membrane</keyword>
<feature type="transmembrane region" description="Helical" evidence="1">
    <location>
        <begin position="360"/>
        <end position="377"/>
    </location>
</feature>
<keyword evidence="1" id="KW-0812">Transmembrane</keyword>
<dbReference type="InterPro" id="IPR011853">
    <property type="entry name" value="TRAP_DctM-Dct_fused"/>
</dbReference>
<comment type="caution">
    <text evidence="3">The sequence shown here is derived from an EMBL/GenBank/DDBJ whole genome shotgun (WGS) entry which is preliminary data.</text>
</comment>